<evidence type="ECO:0000313" key="1">
    <source>
        <dbReference type="EMBL" id="KAL3309528.1"/>
    </source>
</evidence>
<dbReference type="AlphaFoldDB" id="A0ABD2PR80"/>
<dbReference type="Proteomes" id="UP001626550">
    <property type="component" value="Unassembled WGS sequence"/>
</dbReference>
<protein>
    <submittedName>
        <fullName evidence="1">Uncharacterized protein</fullName>
    </submittedName>
</protein>
<comment type="caution">
    <text evidence="1">The sequence shown here is derived from an EMBL/GenBank/DDBJ whole genome shotgun (WGS) entry which is preliminary data.</text>
</comment>
<dbReference type="EMBL" id="JBJKFK010003818">
    <property type="protein sequence ID" value="KAL3309528.1"/>
    <property type="molecule type" value="Genomic_DNA"/>
</dbReference>
<reference evidence="1 2" key="1">
    <citation type="submission" date="2024-11" db="EMBL/GenBank/DDBJ databases">
        <title>Adaptive evolution of stress response genes in parasites aligns with host niche diversity.</title>
        <authorList>
            <person name="Hahn C."/>
            <person name="Resl P."/>
        </authorList>
    </citation>
    <scope>NUCLEOTIDE SEQUENCE [LARGE SCALE GENOMIC DNA]</scope>
    <source>
        <strain evidence="1">EGGRZ-B1_66</strain>
        <tissue evidence="1">Body</tissue>
    </source>
</reference>
<gene>
    <name evidence="1" type="ORF">Ciccas_011925</name>
</gene>
<sequence>MLQCRRWFTIDYYSFFLQGIARKKPLFVALNGGLEHWPLELAINADIRIASADLRLEGKGRFSRDELSDSVQRRLSRRVETVDFDTLKKECLHRIIKGGTVLGITMETAATMIRHPEFQQTLNEHREQLYKLMAHRTGV</sequence>
<keyword evidence="2" id="KW-1185">Reference proteome</keyword>
<name>A0ABD2PR80_9PLAT</name>
<organism evidence="1 2">
    <name type="scientific">Cichlidogyrus casuarinus</name>
    <dbReference type="NCBI Taxonomy" id="1844966"/>
    <lineage>
        <taxon>Eukaryota</taxon>
        <taxon>Metazoa</taxon>
        <taxon>Spiralia</taxon>
        <taxon>Lophotrochozoa</taxon>
        <taxon>Platyhelminthes</taxon>
        <taxon>Monogenea</taxon>
        <taxon>Monopisthocotylea</taxon>
        <taxon>Dactylogyridea</taxon>
        <taxon>Ancyrocephalidae</taxon>
        <taxon>Cichlidogyrus</taxon>
    </lineage>
</organism>
<accession>A0ABD2PR80</accession>
<proteinExistence type="predicted"/>
<evidence type="ECO:0000313" key="2">
    <source>
        <dbReference type="Proteomes" id="UP001626550"/>
    </source>
</evidence>